<gene>
    <name evidence="1" type="ORF">F9817_02105</name>
</gene>
<name>A0A7X4LHI0_9VIBR</name>
<reference evidence="1 2" key="1">
    <citation type="submission" date="2019-10" db="EMBL/GenBank/DDBJ databases">
        <title>Vibrio sp. nov. isolated from a shrimp pond.</title>
        <authorList>
            <person name="Gomez-Gil B."/>
            <person name="Enciso-Ibarra J."/>
            <person name="Enciso-Ibarra K."/>
            <person name="Bolan-Mejia C."/>
        </authorList>
    </citation>
    <scope>NUCLEOTIDE SEQUENCE [LARGE SCALE GENOMIC DNA]</scope>
    <source>
        <strain evidence="1 2">CAIM 722</strain>
    </source>
</reference>
<comment type="caution">
    <text evidence="1">The sequence shown here is derived from an EMBL/GenBank/DDBJ whole genome shotgun (WGS) entry which is preliminary data.</text>
</comment>
<dbReference type="RefSeq" id="WP_161153308.1">
    <property type="nucleotide sequence ID" value="NZ_WEKT01000002.1"/>
</dbReference>
<evidence type="ECO:0000313" key="1">
    <source>
        <dbReference type="EMBL" id="MZI91997.1"/>
    </source>
</evidence>
<accession>A0A7X4LHI0</accession>
<evidence type="ECO:0000313" key="2">
    <source>
        <dbReference type="Proteomes" id="UP000462621"/>
    </source>
</evidence>
<sequence length="662" mass="75412">MSESQFELLAPGGDIESIKAAIAAGADAVYCGLERFNARNRASNLNLDDLKAILVIAHEHHCKIFLTLNIILLESEIRSVVRLLNQLIHTDIDGVIIQDLGLGYILKHYFPMLDVHGSTQLNSHNEGQIRFLSKLGTSRVNLSRELDSTEIRHLTQYGRQHNVLMEVFVHGSYCIGFSGLCYISSARNGASGNRGRCSQPCRDKYQTTDMGISHPLNMKDNTAFEDFAELAELGVYSLKVEGRMKQPHYVFNVVDQWRQQIDRYENNQPLLSDTSELYKVFNRDFSAGYLKGTISKEMYIDNPRNHSADHFIQQAGVSEGEQTRQIKQQVYDENTRIIARVNERLVQLDHEQHKNQTTEKKYADIQVPAINTDLDEPIKPHLNVLVSTLEEVQQLHADNISVYYQMPSSLARQKTQVLDVFSQYPHLIPWFPAVLIGDNYLAAQQFLEAVKPSCIVTNNTGIGMLAGEMDIAWLAGPQLNLTNSYALQCLQQEYGCSGAFISNEISHKQMKRIVRPKGFRLCHSIYHPMNLLTSRQCLFQQTVGCKKKRVTRGCLPNCKKSASILNLNGSAYVIDKQLGEHNSLYNQHHFMNLEVIQDLPELFTDWFIDVRDIHTETRSPWRLNELVEQFRQLCEKEQRQAAILSLQNAILPTTHAQYHKGL</sequence>
<dbReference type="Pfam" id="PF01136">
    <property type="entry name" value="Peptidase_U32"/>
    <property type="match status" value="2"/>
</dbReference>
<dbReference type="EMBL" id="WEKT01000002">
    <property type="protein sequence ID" value="MZI91997.1"/>
    <property type="molecule type" value="Genomic_DNA"/>
</dbReference>
<dbReference type="PANTHER" id="PTHR30217">
    <property type="entry name" value="PEPTIDASE U32 FAMILY"/>
    <property type="match status" value="1"/>
</dbReference>
<proteinExistence type="predicted"/>
<dbReference type="Proteomes" id="UP000462621">
    <property type="component" value="Unassembled WGS sequence"/>
</dbReference>
<protein>
    <submittedName>
        <fullName evidence="1">U32 family peptidase</fullName>
    </submittedName>
</protein>
<dbReference type="InterPro" id="IPR001539">
    <property type="entry name" value="Peptidase_U32"/>
</dbReference>
<organism evidence="1 2">
    <name type="scientific">Vibrio eleionomae</name>
    <dbReference type="NCBI Taxonomy" id="2653505"/>
    <lineage>
        <taxon>Bacteria</taxon>
        <taxon>Pseudomonadati</taxon>
        <taxon>Pseudomonadota</taxon>
        <taxon>Gammaproteobacteria</taxon>
        <taxon>Vibrionales</taxon>
        <taxon>Vibrionaceae</taxon>
        <taxon>Vibrio</taxon>
    </lineage>
</organism>
<dbReference type="AlphaFoldDB" id="A0A7X4LHI0"/>
<keyword evidence="2" id="KW-1185">Reference proteome</keyword>
<dbReference type="PANTHER" id="PTHR30217:SF10">
    <property type="entry name" value="23S RRNA 5-HYDROXYCYTIDINE C2501 SYNTHASE"/>
    <property type="match status" value="1"/>
</dbReference>
<dbReference type="InterPro" id="IPR051454">
    <property type="entry name" value="RNA/ubiquinone_mod_enzymes"/>
</dbReference>